<gene>
    <name evidence="2" type="ORF">BG258_07370</name>
</gene>
<keyword evidence="1" id="KW-0812">Transmembrane</keyword>
<dbReference type="EMBL" id="MECQ01000001">
    <property type="protein sequence ID" value="ODV55733.1"/>
    <property type="molecule type" value="Genomic_DNA"/>
</dbReference>
<name>A0A1E4R5L0_9BACI</name>
<proteinExistence type="predicted"/>
<reference evidence="2 3" key="1">
    <citation type="submission" date="2016-09" db="EMBL/GenBank/DDBJ databases">
        <title>Draft genome sequence of the soil isolate, Lysinibacillus fusiformis M5, a potential hypoxanthine producer.</title>
        <authorList>
            <person name="Gallegos-Monterrosa R."/>
            <person name="Maroti G."/>
            <person name="Balint B."/>
            <person name="Kovacs A.T."/>
        </authorList>
    </citation>
    <scope>NUCLEOTIDE SEQUENCE [LARGE SCALE GENOMIC DNA]</scope>
    <source>
        <strain evidence="2 3">M5</strain>
    </source>
</reference>
<sequence length="63" mass="7146">MGLESNTKTNFLTSNYHVESSFGMLIVALLTFVSIVLCFPVVELSDMYLPEGVMSMWNYAFEK</sequence>
<comment type="caution">
    <text evidence="2">The sequence shown here is derived from an EMBL/GenBank/DDBJ whole genome shotgun (WGS) entry which is preliminary data.</text>
</comment>
<evidence type="ECO:0000313" key="2">
    <source>
        <dbReference type="EMBL" id="ODV55733.1"/>
    </source>
</evidence>
<dbReference type="AlphaFoldDB" id="A0A1E4R5L0"/>
<protein>
    <submittedName>
        <fullName evidence="2">Uncharacterized protein</fullName>
    </submittedName>
</protein>
<organism evidence="2 3">
    <name type="scientific">Lysinibacillus fusiformis</name>
    <dbReference type="NCBI Taxonomy" id="28031"/>
    <lineage>
        <taxon>Bacteria</taxon>
        <taxon>Bacillati</taxon>
        <taxon>Bacillota</taxon>
        <taxon>Bacilli</taxon>
        <taxon>Bacillales</taxon>
        <taxon>Bacillaceae</taxon>
        <taxon>Lysinibacillus</taxon>
    </lineage>
</organism>
<feature type="transmembrane region" description="Helical" evidence="1">
    <location>
        <begin position="20"/>
        <end position="42"/>
    </location>
</feature>
<keyword evidence="1" id="KW-0472">Membrane</keyword>
<evidence type="ECO:0000313" key="3">
    <source>
        <dbReference type="Proteomes" id="UP000094784"/>
    </source>
</evidence>
<dbReference type="Proteomes" id="UP000094784">
    <property type="component" value="Unassembled WGS sequence"/>
</dbReference>
<evidence type="ECO:0000256" key="1">
    <source>
        <dbReference type="SAM" id="Phobius"/>
    </source>
</evidence>
<keyword evidence="1" id="KW-1133">Transmembrane helix</keyword>
<accession>A0A1E4R5L0</accession>